<dbReference type="Pfam" id="PF03243">
    <property type="entry name" value="MerB"/>
    <property type="match status" value="1"/>
</dbReference>
<name>A0A3L7ADZ9_9MICO</name>
<reference evidence="1 2" key="1">
    <citation type="submission" date="2018-10" db="EMBL/GenBank/DDBJ databases">
        <authorList>
            <person name="Li J."/>
        </authorList>
    </citation>
    <scope>NUCLEOTIDE SEQUENCE [LARGE SCALE GENOMIC DNA]</scope>
    <source>
        <strain evidence="1 2">IF 016277</strain>
    </source>
</reference>
<dbReference type="AlphaFoldDB" id="A0A3L7ADZ9"/>
<dbReference type="GO" id="GO:0018836">
    <property type="term" value="F:alkylmercury lyase activity"/>
    <property type="evidence" value="ECO:0007669"/>
    <property type="project" value="InterPro"/>
</dbReference>
<gene>
    <name evidence="1" type="ORF">D9V32_00985</name>
</gene>
<evidence type="ECO:0000313" key="1">
    <source>
        <dbReference type="EMBL" id="RLP77938.1"/>
    </source>
</evidence>
<dbReference type="SUPFAM" id="SSF160387">
    <property type="entry name" value="NosL/MerB-like"/>
    <property type="match status" value="1"/>
</dbReference>
<evidence type="ECO:0008006" key="3">
    <source>
        <dbReference type="Google" id="ProtNLM"/>
    </source>
</evidence>
<dbReference type="Gene3D" id="3.30.450.410">
    <property type="match status" value="1"/>
</dbReference>
<dbReference type="RefSeq" id="WP_121647031.1">
    <property type="nucleotide sequence ID" value="NZ_RCUX01000001.1"/>
</dbReference>
<comment type="caution">
    <text evidence="1">The sequence shown here is derived from an EMBL/GenBank/DDBJ whole genome shotgun (WGS) entry which is preliminary data.</text>
</comment>
<organism evidence="1 2">
    <name type="scientific">Mycetocola tolaasinivorans</name>
    <dbReference type="NCBI Taxonomy" id="76635"/>
    <lineage>
        <taxon>Bacteria</taxon>
        <taxon>Bacillati</taxon>
        <taxon>Actinomycetota</taxon>
        <taxon>Actinomycetes</taxon>
        <taxon>Micrococcales</taxon>
        <taxon>Microbacteriaceae</taxon>
        <taxon>Mycetocola</taxon>
    </lineage>
</organism>
<evidence type="ECO:0000313" key="2">
    <source>
        <dbReference type="Proteomes" id="UP000272503"/>
    </source>
</evidence>
<sequence>MSDTHPTAEQVRLSIYRHFAETGRTSTPETVARRLDLPVSEAREAFDALVRDRHIAVSPEGEIVLAHPFATQNLGFSVMGNDVLWWGGCAWDSFAIPHLVPAEPSVLVATTCPNCDAPHAWTITRDEPPVGDQVVHFLEPMGRVWNDVIHACANQRIFCDAVCVEQWAARTGHEVGAIFDLATLWRLASRWYAGRLDAGYVRREPLVAAEYFASVGLTGPFWGTPAAE</sequence>
<dbReference type="OrthoDB" id="7185309at2"/>
<protein>
    <recommendedName>
        <fullName evidence="3">Alkylmercury lyase</fullName>
    </recommendedName>
</protein>
<dbReference type="InterPro" id="IPR004927">
    <property type="entry name" value="MerB"/>
</dbReference>
<keyword evidence="2" id="KW-1185">Reference proteome</keyword>
<proteinExistence type="predicted"/>
<accession>A0A3L7ADZ9</accession>
<dbReference type="Proteomes" id="UP000272503">
    <property type="component" value="Unassembled WGS sequence"/>
</dbReference>
<dbReference type="EMBL" id="RCUX01000001">
    <property type="protein sequence ID" value="RLP77938.1"/>
    <property type="molecule type" value="Genomic_DNA"/>
</dbReference>
<dbReference type="InterPro" id="IPR053717">
    <property type="entry name" value="MerB_lyase_sf"/>
</dbReference>